<feature type="signal peptide" evidence="6">
    <location>
        <begin position="1"/>
        <end position="24"/>
    </location>
</feature>
<dbReference type="GO" id="GO:0005576">
    <property type="term" value="C:extracellular region"/>
    <property type="evidence" value="ECO:0007669"/>
    <property type="project" value="UniProtKB-SubCell"/>
</dbReference>
<evidence type="ECO:0000256" key="2">
    <source>
        <dbReference type="ARBA" id="ARBA00006722"/>
    </source>
</evidence>
<comment type="subcellular location">
    <subcellularLocation>
        <location evidence="1">Secreted</location>
    </subcellularLocation>
</comment>
<gene>
    <name evidence="7" type="primary">BoSP11-28</name>
</gene>
<dbReference type="AlphaFoldDB" id="Q1XIG8"/>
<dbReference type="EMBL" id="AB190356">
    <property type="protein sequence ID" value="BAE92529.1"/>
    <property type="molecule type" value="Genomic_DNA"/>
</dbReference>
<evidence type="ECO:0000313" key="7">
    <source>
        <dbReference type="EMBL" id="BAE92529.1"/>
    </source>
</evidence>
<name>Q1XIG8_BRAOL</name>
<evidence type="ECO:0000256" key="4">
    <source>
        <dbReference type="ARBA" id="ARBA00022729"/>
    </source>
</evidence>
<organism evidence="7">
    <name type="scientific">Brassica oleracea</name>
    <name type="common">Wild cabbage</name>
    <dbReference type="NCBI Taxonomy" id="3712"/>
    <lineage>
        <taxon>Eukaryota</taxon>
        <taxon>Viridiplantae</taxon>
        <taxon>Streptophyta</taxon>
        <taxon>Embryophyta</taxon>
        <taxon>Tracheophyta</taxon>
        <taxon>Spermatophyta</taxon>
        <taxon>Magnoliopsida</taxon>
        <taxon>eudicotyledons</taxon>
        <taxon>Gunneridae</taxon>
        <taxon>Pentapetalae</taxon>
        <taxon>rosids</taxon>
        <taxon>malvids</taxon>
        <taxon>Brassicales</taxon>
        <taxon>Brassicaceae</taxon>
        <taxon>Brassiceae</taxon>
        <taxon>Brassica</taxon>
    </lineage>
</organism>
<dbReference type="Pfam" id="PF06876">
    <property type="entry name" value="SCRL"/>
    <property type="match status" value="1"/>
</dbReference>
<proteinExistence type="inferred from homology"/>
<keyword evidence="4 6" id="KW-0732">Signal</keyword>
<sequence>MKSAIYALLCFIFINSSLFQEVEACICSESFEGGCLEPRNEYCAAQYRKRLNEQTAFNCTCVTSHSRAQCSCRLRRKCTTGPWPC</sequence>
<keyword evidence="5" id="KW-1015">Disulfide bond</keyword>
<keyword evidence="3" id="KW-0964">Secreted</keyword>
<protein>
    <submittedName>
        <fullName evidence="7">BoSP11-28 protein</fullName>
    </submittedName>
</protein>
<reference evidence="7" key="2">
    <citation type="submission" date="2004-09" db="EMBL/GenBank/DDBJ databases">
        <title>Brassica rapa var yellow sarson.</title>
        <authorList>
            <person name="Fujimoto R."/>
        </authorList>
    </citation>
    <scope>NUCLEOTIDE SEQUENCE</scope>
</reference>
<dbReference type="InterPro" id="IPR010682">
    <property type="entry name" value="SCRL"/>
</dbReference>
<comment type="similarity">
    <text evidence="2">Belongs to the DEFL family.</text>
</comment>
<evidence type="ECO:0000256" key="1">
    <source>
        <dbReference type="ARBA" id="ARBA00004613"/>
    </source>
</evidence>
<accession>Q1XIG8</accession>
<evidence type="ECO:0000256" key="5">
    <source>
        <dbReference type="ARBA" id="ARBA00023157"/>
    </source>
</evidence>
<evidence type="ECO:0000256" key="6">
    <source>
        <dbReference type="SAM" id="SignalP"/>
    </source>
</evidence>
<evidence type="ECO:0000256" key="3">
    <source>
        <dbReference type="ARBA" id="ARBA00022525"/>
    </source>
</evidence>
<dbReference type="GO" id="GO:0007165">
    <property type="term" value="P:signal transduction"/>
    <property type="evidence" value="ECO:0007669"/>
    <property type="project" value="InterPro"/>
</dbReference>
<reference evidence="7" key="1">
    <citation type="submission" date="2004-09" db="EMBL/GenBank/DDBJ databases">
        <title>B. olerace S-28.</title>
        <authorList>
            <person name="Fujimoto R."/>
        </authorList>
    </citation>
    <scope>NUCLEOTIDE SEQUENCE</scope>
</reference>
<feature type="chain" id="PRO_5004197832" evidence="6">
    <location>
        <begin position="25"/>
        <end position="85"/>
    </location>
</feature>